<dbReference type="eggNOG" id="KOG2406">
    <property type="taxonomic scope" value="Eukaryota"/>
</dbReference>
<dbReference type="PANTHER" id="PTHR13060:SF0">
    <property type="entry name" value="PROTEIN ECDYSONELESS HOMOLOG"/>
    <property type="match status" value="1"/>
</dbReference>
<dbReference type="GeneID" id="8299829"/>
<evidence type="ECO:0000313" key="2">
    <source>
        <dbReference type="EMBL" id="EER34724.1"/>
    </source>
</evidence>
<reference evidence="2 3" key="1">
    <citation type="journal article" date="2009" name="Nature">
        <title>Evolution of pathogenicity and sexual reproduction in eight Candida genomes.</title>
        <authorList>
            <person name="Butler G."/>
            <person name="Rasmussen M.D."/>
            <person name="Lin M.F."/>
            <person name="Santos M.A."/>
            <person name="Sakthikumar S."/>
            <person name="Munro C.A."/>
            <person name="Rheinbay E."/>
            <person name="Grabherr M."/>
            <person name="Forche A."/>
            <person name="Reedy J.L."/>
            <person name="Agrafioti I."/>
            <person name="Arnaud M.B."/>
            <person name="Bates S."/>
            <person name="Brown A.J."/>
            <person name="Brunke S."/>
            <person name="Costanzo M.C."/>
            <person name="Fitzpatrick D.A."/>
            <person name="de Groot P.W."/>
            <person name="Harris D."/>
            <person name="Hoyer L.L."/>
            <person name="Hube B."/>
            <person name="Klis F.M."/>
            <person name="Kodira C."/>
            <person name="Lennard N."/>
            <person name="Logue M.E."/>
            <person name="Martin R."/>
            <person name="Neiman A.M."/>
            <person name="Nikolaou E."/>
            <person name="Quail M.A."/>
            <person name="Quinn J."/>
            <person name="Santos M.C."/>
            <person name="Schmitzberger F.F."/>
            <person name="Sherlock G."/>
            <person name="Shah P."/>
            <person name="Silverstein K.A."/>
            <person name="Skrzypek M.S."/>
            <person name="Soll D."/>
            <person name="Staggs R."/>
            <person name="Stansfield I."/>
            <person name="Stumpf M.P."/>
            <person name="Sudbery P.E."/>
            <person name="Srikantha T."/>
            <person name="Zeng Q."/>
            <person name="Berman J."/>
            <person name="Berriman M."/>
            <person name="Heitman J."/>
            <person name="Gow N.A."/>
            <person name="Lorenz M.C."/>
            <person name="Birren B.W."/>
            <person name="Kellis M."/>
            <person name="Cuomo C.A."/>
        </authorList>
    </citation>
    <scope>NUCLEOTIDE SEQUENCE [LARGE SCALE GENOMIC DNA]</scope>
    <source>
        <strain evidence="3">ATCC MYA-3404 / T1</strain>
    </source>
</reference>
<keyword evidence="3" id="KW-1185">Reference proteome</keyword>
<feature type="compositionally biased region" description="Polar residues" evidence="1">
    <location>
        <begin position="531"/>
        <end position="541"/>
    </location>
</feature>
<dbReference type="GO" id="GO:0005634">
    <property type="term" value="C:nucleus"/>
    <property type="evidence" value="ECO:0007669"/>
    <property type="project" value="TreeGrafter"/>
</dbReference>
<dbReference type="STRING" id="294747.C5M6V4"/>
<gene>
    <name evidence="2" type="ORF">CTRG_01585</name>
</gene>
<protein>
    <submittedName>
        <fullName evidence="2">Uncharacterized protein</fullName>
    </submittedName>
</protein>
<dbReference type="EMBL" id="GG692396">
    <property type="protein sequence ID" value="EER34724.1"/>
    <property type="molecule type" value="Genomic_DNA"/>
</dbReference>
<dbReference type="OrthoDB" id="27237at2759"/>
<dbReference type="Proteomes" id="UP000002037">
    <property type="component" value="Unassembled WGS sequence"/>
</dbReference>
<sequence length="585" mass="69387">MSTDYLWTEDELNLYEIENRFNDTTITFIIVSKDIPTCLTKLSQFLDPWIKSYPWIIQPPTITQQQTVFNNLTIDYIHGELNYHEYIRESLLLVSLLFQFTKYHKDSYIHIFDSIDIEPLLIHCHDFLPNDLEEVGTSINRVWIHDYSIIVLNLHDDRYINLYLAIQQLNNQDYTINSAMSEYWKNQSELDEYLKYIHDVKIDNLPKDVGKLITNDVNLLSLSLISLENESKIDKIELHEEEDRNNNCSVSIPMNTLNLGVILAICQNRPDLTAKDVIVNGLLKFYNDLNVKPEIPSDIKQVSRYDLQKELINRGLIDHEVGENKDAYELFSSSFDKDDEEEVEEEEKLASQLNEILNISKNILEEEDEEIDDEEDDPDYDEFDGNERLMEFREKYFEITDIWLDKDKTIEFYDKFKLSMLNQVETFRLDFKNSEFEDFPEFLETNVILGIEEEEKERKRHEIGEYQGDMNYAEYMKFKKKLRKQGDIVDDSDDEDSDWEDIDDDQEEDEEEQKEEEQIDSDDEDDEFAYHQTTPLSQSPKITEIDDSEINEPQIVELSENLKNLQTDPTPKTLEDILIERYTKY</sequence>
<name>C5M6V4_CANTT</name>
<evidence type="ECO:0000313" key="3">
    <source>
        <dbReference type="Proteomes" id="UP000002037"/>
    </source>
</evidence>
<dbReference type="VEuPathDB" id="FungiDB:CTRG_01585"/>
<dbReference type="KEGG" id="ctp:CTRG_01585"/>
<proteinExistence type="predicted"/>
<dbReference type="AlphaFoldDB" id="C5M6V4"/>
<evidence type="ECO:0000256" key="1">
    <source>
        <dbReference type="SAM" id="MobiDB-lite"/>
    </source>
</evidence>
<dbReference type="InterPro" id="IPR010770">
    <property type="entry name" value="Ecd"/>
</dbReference>
<accession>C5M6V4</accession>
<dbReference type="HOGENOM" id="CLU_033248_0_0_1"/>
<feature type="region of interest" description="Disordered" evidence="1">
    <location>
        <begin position="486"/>
        <end position="551"/>
    </location>
</feature>
<organism evidence="2 3">
    <name type="scientific">Candida tropicalis (strain ATCC MYA-3404 / T1)</name>
    <name type="common">Yeast</name>
    <dbReference type="NCBI Taxonomy" id="294747"/>
    <lineage>
        <taxon>Eukaryota</taxon>
        <taxon>Fungi</taxon>
        <taxon>Dikarya</taxon>
        <taxon>Ascomycota</taxon>
        <taxon>Saccharomycotina</taxon>
        <taxon>Pichiomycetes</taxon>
        <taxon>Debaryomycetaceae</taxon>
        <taxon>Candida/Lodderomyces clade</taxon>
        <taxon>Candida</taxon>
    </lineage>
</organism>
<feature type="compositionally biased region" description="Acidic residues" evidence="1">
    <location>
        <begin position="488"/>
        <end position="527"/>
    </location>
</feature>
<dbReference type="RefSeq" id="XP_002547279.1">
    <property type="nucleotide sequence ID" value="XM_002547233.1"/>
</dbReference>
<dbReference type="PANTHER" id="PTHR13060">
    <property type="entry name" value="SGT1 PROTEIN HSGT1 SUPPRESSOR OF GCR2"/>
    <property type="match status" value="1"/>
</dbReference>